<evidence type="ECO:0000256" key="1">
    <source>
        <dbReference type="ARBA" id="ARBA00004906"/>
    </source>
</evidence>
<dbReference type="SMART" id="SM00184">
    <property type="entry name" value="RING"/>
    <property type="match status" value="1"/>
</dbReference>
<comment type="caution">
    <text evidence="8">The sequence shown here is derived from an EMBL/GenBank/DDBJ whole genome shotgun (WGS) entry which is preliminary data.</text>
</comment>
<evidence type="ECO:0000256" key="4">
    <source>
        <dbReference type="ARBA" id="ARBA00022786"/>
    </source>
</evidence>
<dbReference type="InterPro" id="IPR001841">
    <property type="entry name" value="Znf_RING"/>
</dbReference>
<dbReference type="Pfam" id="PF12678">
    <property type="entry name" value="zf-rbx1"/>
    <property type="match status" value="1"/>
</dbReference>
<evidence type="ECO:0000313" key="9">
    <source>
        <dbReference type="Proteomes" id="UP001152523"/>
    </source>
</evidence>
<dbReference type="SUPFAM" id="SSF57850">
    <property type="entry name" value="RING/U-box"/>
    <property type="match status" value="1"/>
</dbReference>
<accession>A0AAV0CU75</accession>
<proteinExistence type="predicted"/>
<feature type="domain" description="RING-type" evidence="7">
    <location>
        <begin position="38"/>
        <end position="77"/>
    </location>
</feature>
<keyword evidence="3 6" id="KW-0863">Zinc-finger</keyword>
<dbReference type="GO" id="GO:0008270">
    <property type="term" value="F:zinc ion binding"/>
    <property type="evidence" value="ECO:0007669"/>
    <property type="project" value="UniProtKB-KW"/>
</dbReference>
<sequence length="236" mass="26925">MRTRMKMTTVPWDCQKMIFARKLKSETWEGGADADKACTVCLSKGEMIIRLVQTCSHSFHKDCIVAWLRLNGTCPICLHRAVCDVDETVVTLPPPPPAFDIMSLMPHNWSLINSSNADWTSYPDSSRSTTGYAVFLGIYLISWRYKKQPTVSKSSTEGEYRAIIYTVQDTLFVQSLLVDMGVLISTLVQLHCDNVSATYLVVNPIRHDHNKHIKIDHHFVRERVAHGDLRVKYIRI</sequence>
<dbReference type="PANTHER" id="PTHR11439">
    <property type="entry name" value="GAG-POL-RELATED RETROTRANSPOSON"/>
    <property type="match status" value="1"/>
</dbReference>
<evidence type="ECO:0000256" key="2">
    <source>
        <dbReference type="ARBA" id="ARBA00022723"/>
    </source>
</evidence>
<evidence type="ECO:0000259" key="7">
    <source>
        <dbReference type="PROSITE" id="PS50089"/>
    </source>
</evidence>
<evidence type="ECO:0000256" key="6">
    <source>
        <dbReference type="PROSITE-ProRule" id="PRU00175"/>
    </source>
</evidence>
<comment type="pathway">
    <text evidence="1">Protein modification; protein ubiquitination.</text>
</comment>
<keyword evidence="9" id="KW-1185">Reference proteome</keyword>
<gene>
    <name evidence="8" type="ORF">CEPIT_LOCUS9383</name>
</gene>
<keyword evidence="2" id="KW-0479">Metal-binding</keyword>
<organism evidence="8 9">
    <name type="scientific">Cuscuta epithymum</name>
    <dbReference type="NCBI Taxonomy" id="186058"/>
    <lineage>
        <taxon>Eukaryota</taxon>
        <taxon>Viridiplantae</taxon>
        <taxon>Streptophyta</taxon>
        <taxon>Embryophyta</taxon>
        <taxon>Tracheophyta</taxon>
        <taxon>Spermatophyta</taxon>
        <taxon>Magnoliopsida</taxon>
        <taxon>eudicotyledons</taxon>
        <taxon>Gunneridae</taxon>
        <taxon>Pentapetalae</taxon>
        <taxon>asterids</taxon>
        <taxon>lamiids</taxon>
        <taxon>Solanales</taxon>
        <taxon>Convolvulaceae</taxon>
        <taxon>Cuscuteae</taxon>
        <taxon>Cuscuta</taxon>
        <taxon>Cuscuta subgen. Cuscuta</taxon>
    </lineage>
</organism>
<evidence type="ECO:0000313" key="8">
    <source>
        <dbReference type="EMBL" id="CAH9085579.1"/>
    </source>
</evidence>
<dbReference type="EMBL" id="CAMAPF010000051">
    <property type="protein sequence ID" value="CAH9085579.1"/>
    <property type="molecule type" value="Genomic_DNA"/>
</dbReference>
<dbReference type="PROSITE" id="PS50089">
    <property type="entry name" value="ZF_RING_2"/>
    <property type="match status" value="1"/>
</dbReference>
<keyword evidence="5" id="KW-0862">Zinc</keyword>
<dbReference type="Gene3D" id="3.30.40.10">
    <property type="entry name" value="Zinc/RING finger domain, C3HC4 (zinc finger)"/>
    <property type="match status" value="1"/>
</dbReference>
<keyword evidence="4" id="KW-0833">Ubl conjugation pathway</keyword>
<evidence type="ECO:0000256" key="5">
    <source>
        <dbReference type="ARBA" id="ARBA00022833"/>
    </source>
</evidence>
<dbReference type="PANTHER" id="PTHR11439:SF463">
    <property type="entry name" value="REVERSE TRANSCRIPTASE TY1_COPIA-TYPE DOMAIN-CONTAINING PROTEIN"/>
    <property type="match status" value="1"/>
</dbReference>
<name>A0AAV0CU75_9ASTE</name>
<protein>
    <recommendedName>
        <fullName evidence="7">RING-type domain-containing protein</fullName>
    </recommendedName>
</protein>
<dbReference type="CDD" id="cd09272">
    <property type="entry name" value="RNase_HI_RT_Ty1"/>
    <property type="match status" value="1"/>
</dbReference>
<dbReference type="Proteomes" id="UP001152523">
    <property type="component" value="Unassembled WGS sequence"/>
</dbReference>
<reference evidence="8" key="1">
    <citation type="submission" date="2022-07" db="EMBL/GenBank/DDBJ databases">
        <authorList>
            <person name="Macas J."/>
            <person name="Novak P."/>
            <person name="Neumann P."/>
        </authorList>
    </citation>
    <scope>NUCLEOTIDE SEQUENCE</scope>
</reference>
<evidence type="ECO:0000256" key="3">
    <source>
        <dbReference type="ARBA" id="ARBA00022771"/>
    </source>
</evidence>
<dbReference type="AlphaFoldDB" id="A0AAV0CU75"/>
<dbReference type="InterPro" id="IPR024766">
    <property type="entry name" value="Znf_RING_H2"/>
</dbReference>
<dbReference type="InterPro" id="IPR013083">
    <property type="entry name" value="Znf_RING/FYVE/PHD"/>
</dbReference>